<organism evidence="3 4">
    <name type="scientific">Meripilus lineatus</name>
    <dbReference type="NCBI Taxonomy" id="2056292"/>
    <lineage>
        <taxon>Eukaryota</taxon>
        <taxon>Fungi</taxon>
        <taxon>Dikarya</taxon>
        <taxon>Basidiomycota</taxon>
        <taxon>Agaricomycotina</taxon>
        <taxon>Agaricomycetes</taxon>
        <taxon>Polyporales</taxon>
        <taxon>Meripilaceae</taxon>
        <taxon>Meripilus</taxon>
    </lineage>
</organism>
<proteinExistence type="predicted"/>
<keyword evidence="2" id="KW-0812">Transmembrane</keyword>
<dbReference type="Proteomes" id="UP001212997">
    <property type="component" value="Unassembled WGS sequence"/>
</dbReference>
<feature type="region of interest" description="Disordered" evidence="1">
    <location>
        <begin position="161"/>
        <end position="185"/>
    </location>
</feature>
<reference evidence="3" key="1">
    <citation type="submission" date="2022-07" db="EMBL/GenBank/DDBJ databases">
        <title>Genome Sequence of Physisporinus lineatus.</title>
        <authorList>
            <person name="Buettner E."/>
        </authorList>
    </citation>
    <scope>NUCLEOTIDE SEQUENCE</scope>
    <source>
        <strain evidence="3">VT162</strain>
    </source>
</reference>
<name>A0AAD5YAY1_9APHY</name>
<evidence type="ECO:0000313" key="3">
    <source>
        <dbReference type="EMBL" id="KAJ3476050.1"/>
    </source>
</evidence>
<keyword evidence="2" id="KW-1133">Transmembrane helix</keyword>
<keyword evidence="4" id="KW-1185">Reference proteome</keyword>
<gene>
    <name evidence="3" type="ORF">NLI96_g11427</name>
</gene>
<sequence length="185" mass="20530">MNPVSTTKLICPAISYPCRGLDAHAYYHQNIPDQEDPFENNISSEIAHFNVIATKWYSSNGSHSKNEISRENRYYLLHSIDTIGHPSSGNLSPAWIFSIIYLIDTFSAILVTRFILNLRSVDFARSNVPGEATTQSIGPQWSSLRFGDRIKSFDVVGNLGAPLDGDEDPEESDVNAVHDADNNAD</sequence>
<protein>
    <submittedName>
        <fullName evidence="3">Uncharacterized protein</fullName>
    </submittedName>
</protein>
<feature type="compositionally biased region" description="Basic and acidic residues" evidence="1">
    <location>
        <begin position="176"/>
        <end position="185"/>
    </location>
</feature>
<dbReference type="EMBL" id="JANAWD010000760">
    <property type="protein sequence ID" value="KAJ3476050.1"/>
    <property type="molecule type" value="Genomic_DNA"/>
</dbReference>
<feature type="compositionally biased region" description="Acidic residues" evidence="1">
    <location>
        <begin position="164"/>
        <end position="173"/>
    </location>
</feature>
<accession>A0AAD5YAY1</accession>
<comment type="caution">
    <text evidence="3">The sequence shown here is derived from an EMBL/GenBank/DDBJ whole genome shotgun (WGS) entry which is preliminary data.</text>
</comment>
<evidence type="ECO:0000256" key="1">
    <source>
        <dbReference type="SAM" id="MobiDB-lite"/>
    </source>
</evidence>
<keyword evidence="2" id="KW-0472">Membrane</keyword>
<dbReference type="AlphaFoldDB" id="A0AAD5YAY1"/>
<evidence type="ECO:0000256" key="2">
    <source>
        <dbReference type="SAM" id="Phobius"/>
    </source>
</evidence>
<evidence type="ECO:0000313" key="4">
    <source>
        <dbReference type="Proteomes" id="UP001212997"/>
    </source>
</evidence>
<feature type="transmembrane region" description="Helical" evidence="2">
    <location>
        <begin position="94"/>
        <end position="116"/>
    </location>
</feature>